<dbReference type="EMBL" id="CAJFCI010000031">
    <property type="protein sequence ID" value="CAD5107254.1"/>
    <property type="molecule type" value="Genomic_DNA"/>
</dbReference>
<accession>A0A7U7ELK5</accession>
<evidence type="ECO:0000259" key="2">
    <source>
        <dbReference type="Pfam" id="PF04773"/>
    </source>
</evidence>
<proteinExistence type="predicted"/>
<evidence type="ECO:0000256" key="1">
    <source>
        <dbReference type="SAM" id="Phobius"/>
    </source>
</evidence>
<protein>
    <recommendedName>
        <fullName evidence="6">FecR family protein</fullName>
    </recommendedName>
</protein>
<organism evidence="4 5">
    <name type="scientific">Zestomonas carbonaria</name>
    <dbReference type="NCBI Taxonomy" id="2762745"/>
    <lineage>
        <taxon>Bacteria</taxon>
        <taxon>Pseudomonadati</taxon>
        <taxon>Pseudomonadota</taxon>
        <taxon>Gammaproteobacteria</taxon>
        <taxon>Pseudomonadales</taxon>
        <taxon>Pseudomonadaceae</taxon>
        <taxon>Zestomonas</taxon>
    </lineage>
</organism>
<name>A0A7U7ELK5_9GAMM</name>
<dbReference type="AlphaFoldDB" id="A0A7U7ELK5"/>
<dbReference type="GO" id="GO:0016989">
    <property type="term" value="F:sigma factor antagonist activity"/>
    <property type="evidence" value="ECO:0007669"/>
    <property type="project" value="TreeGrafter"/>
</dbReference>
<keyword evidence="5" id="KW-1185">Reference proteome</keyword>
<keyword evidence="1" id="KW-0472">Membrane</keyword>
<keyword evidence="1" id="KW-1133">Transmembrane helix</keyword>
<feature type="transmembrane region" description="Helical" evidence="1">
    <location>
        <begin position="76"/>
        <end position="97"/>
    </location>
</feature>
<evidence type="ECO:0000313" key="5">
    <source>
        <dbReference type="Proteomes" id="UP000583387"/>
    </source>
</evidence>
<dbReference type="InterPro" id="IPR012373">
    <property type="entry name" value="Ferrdict_sens_TM"/>
</dbReference>
<dbReference type="RefSeq" id="WP_187670599.1">
    <property type="nucleotide sequence ID" value="NZ_CAJFCI010000031.1"/>
</dbReference>
<sequence>MSGPREQAARWFARMQNADADHPQRAEFEAWLAADPHHAAEYRAFAELWGDFSSTRRTEALAQAMERSRHQQRRRVLQGGVLAVLLAVTGAFGWHAWRQSPLEMDLHTGIGEQQQERLRDGSHLHLNADTRLHVHYDAALRQVELLRGEAIFAVARNPQRPFIIDGGLARVRVLGTLFVVNRLPDRLQVSVDHGLVQVDNLARPGESLRLEAGQVAEVDADGHLRRLSRAASDAFAFQRGSLVFDQADLAEIAASLSRHRQQPVRAATGAEGPRISAVVQLADVEGFLQALPAIAPVRLHDESGTTVLQAR</sequence>
<dbReference type="Pfam" id="PF16220">
    <property type="entry name" value="DUF4880"/>
    <property type="match status" value="1"/>
</dbReference>
<dbReference type="Pfam" id="PF04773">
    <property type="entry name" value="FecR"/>
    <property type="match status" value="1"/>
</dbReference>
<gene>
    <name evidence="4" type="ORF">PSEWESI4_01525</name>
</gene>
<keyword evidence="1" id="KW-0812">Transmembrane</keyword>
<dbReference type="Proteomes" id="UP000583387">
    <property type="component" value="Unassembled WGS sequence"/>
</dbReference>
<feature type="domain" description="FecR protein" evidence="2">
    <location>
        <begin position="105"/>
        <end position="196"/>
    </location>
</feature>
<feature type="domain" description="FecR N-terminal" evidence="3">
    <location>
        <begin position="6"/>
        <end position="46"/>
    </location>
</feature>
<dbReference type="PIRSF" id="PIRSF018266">
    <property type="entry name" value="FecR"/>
    <property type="match status" value="1"/>
</dbReference>
<dbReference type="PANTHER" id="PTHR30273:SF2">
    <property type="entry name" value="PROTEIN FECR"/>
    <property type="match status" value="1"/>
</dbReference>
<dbReference type="Gene3D" id="2.60.120.1440">
    <property type="match status" value="1"/>
</dbReference>
<evidence type="ECO:0000259" key="3">
    <source>
        <dbReference type="Pfam" id="PF16220"/>
    </source>
</evidence>
<evidence type="ECO:0008006" key="6">
    <source>
        <dbReference type="Google" id="ProtNLM"/>
    </source>
</evidence>
<reference evidence="4 5" key="1">
    <citation type="submission" date="2020-08" db="EMBL/GenBank/DDBJ databases">
        <authorList>
            <person name="Criscuolo A."/>
        </authorList>
    </citation>
    <scope>NUCLEOTIDE SEQUENCE [LARGE SCALE GENOMIC DNA]</scope>
    <source>
        <strain evidence="4">CIP111764</strain>
    </source>
</reference>
<comment type="caution">
    <text evidence="4">The sequence shown here is derived from an EMBL/GenBank/DDBJ whole genome shotgun (WGS) entry which is preliminary data.</text>
</comment>
<evidence type="ECO:0000313" key="4">
    <source>
        <dbReference type="EMBL" id="CAD5107254.1"/>
    </source>
</evidence>
<dbReference type="InterPro" id="IPR006860">
    <property type="entry name" value="FecR"/>
</dbReference>
<dbReference type="InterPro" id="IPR032623">
    <property type="entry name" value="FecR_N"/>
</dbReference>
<dbReference type="PANTHER" id="PTHR30273">
    <property type="entry name" value="PERIPLASMIC SIGNAL SENSOR AND SIGMA FACTOR ACTIVATOR FECR-RELATED"/>
    <property type="match status" value="1"/>
</dbReference>